<protein>
    <recommendedName>
        <fullName evidence="10">TRIM56</fullName>
    </recommendedName>
</protein>
<evidence type="ECO:0008006" key="10">
    <source>
        <dbReference type="Google" id="ProtNLM"/>
    </source>
</evidence>
<keyword evidence="9" id="KW-1185">Reference proteome</keyword>
<dbReference type="Pfam" id="PF06739">
    <property type="entry name" value="SBBP"/>
    <property type="match status" value="1"/>
</dbReference>
<dbReference type="SUPFAM" id="SSF57850">
    <property type="entry name" value="RING/U-box"/>
    <property type="match status" value="1"/>
</dbReference>
<dbReference type="InterPro" id="IPR047153">
    <property type="entry name" value="TRIM45/56/19-like"/>
</dbReference>
<keyword evidence="2 4" id="KW-0863">Zinc-finger</keyword>
<gene>
    <name evidence="8" type="ORF">KUTeg_009893</name>
</gene>
<keyword evidence="3" id="KW-0862">Zinc</keyword>
<dbReference type="Gene3D" id="3.30.160.60">
    <property type="entry name" value="Classic Zinc Finger"/>
    <property type="match status" value="1"/>
</dbReference>
<name>A0ABQ9F8A4_TEGGR</name>
<dbReference type="SUPFAM" id="SSF101898">
    <property type="entry name" value="NHL repeat"/>
    <property type="match status" value="1"/>
</dbReference>
<dbReference type="InterPro" id="IPR010620">
    <property type="entry name" value="SBBP_repeat"/>
</dbReference>
<evidence type="ECO:0000256" key="1">
    <source>
        <dbReference type="ARBA" id="ARBA00022723"/>
    </source>
</evidence>
<sequence>MATANSENKIIVDSGICNCSICLENFKTPKYLPCLHTFCQNCLESYILSSSKIGENRPDHFNCPVCRAEVKPPDPTSPVEDWANLMPNNHMINKLMETSSKSPDMPIQTNECDPCKYDGESIAGEFWCFDCKEFLCARCGKDHVRHKSLRNHKLVPASEVSQQDIVMTVTDVEEPCMDHKGELLKVYCIDHQKMCCVLCLSINHRKCENIKTFDEMAEVIQNKGKIEHFSDQMKEIESKIDKIATRKRVNITSIQDQQTAILNKAEDLIQKAKDKLDQCHQDFKDTVAITHKEHAAKLTDATKRIERFQTLMTNFQKMWKAVLYSGTPKQIFVNFEKIKGRIETHGKDLEEILKKDEMISYEVTINKMATDVTSLTSIAEIEMKTTPCDKSLVVDISEILTSNKTAISLQPEVEAICVDDIEPVKLWDVKVGKGHFTGGEFLKDDRLLLVDNDLKTLNVYDGSGKREICQSVSYKPWDAVQHSDYNIFVSSNSNTNIRVYALESELFREIRTIITNIFLSDIFSRGIYSLGITNDNNILAECGYNIYLMTMNGKTKKTKKRSDDSSYIATSTSNKGSVFYYCDGQEIICQSVDGEELMRYKIPYIVTPRGIALDKVGNIYVCGVISMNVCVVSKDGKSCRVLMSDIEDKDKPCAIGFDQSGTKFFIAGNGTAAVYTLRN</sequence>
<dbReference type="PROSITE" id="PS50089">
    <property type="entry name" value="ZF_RING_2"/>
    <property type="match status" value="1"/>
</dbReference>
<evidence type="ECO:0000313" key="9">
    <source>
        <dbReference type="Proteomes" id="UP001217089"/>
    </source>
</evidence>
<dbReference type="CDD" id="cd19757">
    <property type="entry name" value="Bbox1"/>
    <property type="match status" value="1"/>
</dbReference>
<feature type="coiled-coil region" evidence="5">
    <location>
        <begin position="226"/>
        <end position="282"/>
    </location>
</feature>
<dbReference type="Gene3D" id="4.10.830.40">
    <property type="match status" value="1"/>
</dbReference>
<keyword evidence="1" id="KW-0479">Metal-binding</keyword>
<evidence type="ECO:0000256" key="3">
    <source>
        <dbReference type="ARBA" id="ARBA00022833"/>
    </source>
</evidence>
<dbReference type="InterPro" id="IPR018957">
    <property type="entry name" value="Znf_C3HC4_RING-type"/>
</dbReference>
<dbReference type="SUPFAM" id="SSF57845">
    <property type="entry name" value="B-box zinc-binding domain"/>
    <property type="match status" value="1"/>
</dbReference>
<evidence type="ECO:0000313" key="8">
    <source>
        <dbReference type="EMBL" id="KAJ8312520.1"/>
    </source>
</evidence>
<dbReference type="PROSITE" id="PS50119">
    <property type="entry name" value="ZF_BBOX"/>
    <property type="match status" value="1"/>
</dbReference>
<accession>A0ABQ9F8A4</accession>
<dbReference type="InterPro" id="IPR013083">
    <property type="entry name" value="Znf_RING/FYVE/PHD"/>
</dbReference>
<dbReference type="PROSITE" id="PS00518">
    <property type="entry name" value="ZF_RING_1"/>
    <property type="match status" value="1"/>
</dbReference>
<evidence type="ECO:0000256" key="4">
    <source>
        <dbReference type="PROSITE-ProRule" id="PRU00024"/>
    </source>
</evidence>
<dbReference type="PANTHER" id="PTHR25462">
    <property type="entry name" value="BONUS, ISOFORM C-RELATED"/>
    <property type="match status" value="1"/>
</dbReference>
<dbReference type="PANTHER" id="PTHR25462:SF296">
    <property type="entry name" value="MEIOTIC P26, ISOFORM F"/>
    <property type="match status" value="1"/>
</dbReference>
<dbReference type="Pfam" id="PF00097">
    <property type="entry name" value="zf-C3HC4"/>
    <property type="match status" value="1"/>
</dbReference>
<evidence type="ECO:0000259" key="6">
    <source>
        <dbReference type="PROSITE" id="PS50089"/>
    </source>
</evidence>
<proteinExistence type="predicted"/>
<dbReference type="InterPro" id="IPR011042">
    <property type="entry name" value="6-blade_b-propeller_TolB-like"/>
</dbReference>
<evidence type="ECO:0000256" key="5">
    <source>
        <dbReference type="SAM" id="Coils"/>
    </source>
</evidence>
<comment type="caution">
    <text evidence="8">The sequence shown here is derived from an EMBL/GenBank/DDBJ whole genome shotgun (WGS) entry which is preliminary data.</text>
</comment>
<dbReference type="Gene3D" id="2.120.10.30">
    <property type="entry name" value="TolB, C-terminal domain"/>
    <property type="match status" value="1"/>
</dbReference>
<evidence type="ECO:0000259" key="7">
    <source>
        <dbReference type="PROSITE" id="PS50119"/>
    </source>
</evidence>
<organism evidence="8 9">
    <name type="scientific">Tegillarca granosa</name>
    <name type="common">Malaysian cockle</name>
    <name type="synonym">Anadara granosa</name>
    <dbReference type="NCBI Taxonomy" id="220873"/>
    <lineage>
        <taxon>Eukaryota</taxon>
        <taxon>Metazoa</taxon>
        <taxon>Spiralia</taxon>
        <taxon>Lophotrochozoa</taxon>
        <taxon>Mollusca</taxon>
        <taxon>Bivalvia</taxon>
        <taxon>Autobranchia</taxon>
        <taxon>Pteriomorphia</taxon>
        <taxon>Arcoida</taxon>
        <taxon>Arcoidea</taxon>
        <taxon>Arcidae</taxon>
        <taxon>Tegillarca</taxon>
    </lineage>
</organism>
<dbReference type="InterPro" id="IPR000315">
    <property type="entry name" value="Znf_B-box"/>
</dbReference>
<dbReference type="InterPro" id="IPR001841">
    <property type="entry name" value="Znf_RING"/>
</dbReference>
<reference evidence="8 9" key="1">
    <citation type="submission" date="2022-12" db="EMBL/GenBank/DDBJ databases">
        <title>Chromosome-level genome of Tegillarca granosa.</title>
        <authorList>
            <person name="Kim J."/>
        </authorList>
    </citation>
    <scope>NUCLEOTIDE SEQUENCE [LARGE SCALE GENOMIC DNA]</scope>
    <source>
        <strain evidence="8">Teg-2019</strain>
        <tissue evidence="8">Adductor muscle</tissue>
    </source>
</reference>
<keyword evidence="5" id="KW-0175">Coiled coil</keyword>
<evidence type="ECO:0000256" key="2">
    <source>
        <dbReference type="ARBA" id="ARBA00022771"/>
    </source>
</evidence>
<dbReference type="Gene3D" id="3.30.40.10">
    <property type="entry name" value="Zinc/RING finger domain, C3HC4 (zinc finger)"/>
    <property type="match status" value="1"/>
</dbReference>
<dbReference type="EMBL" id="JARBDR010000440">
    <property type="protein sequence ID" value="KAJ8312520.1"/>
    <property type="molecule type" value="Genomic_DNA"/>
</dbReference>
<dbReference type="InterPro" id="IPR017907">
    <property type="entry name" value="Znf_RING_CS"/>
</dbReference>
<feature type="domain" description="B box-type" evidence="7">
    <location>
        <begin position="107"/>
        <end position="157"/>
    </location>
</feature>
<dbReference type="Proteomes" id="UP001217089">
    <property type="component" value="Unassembled WGS sequence"/>
</dbReference>
<feature type="domain" description="RING-type" evidence="6">
    <location>
        <begin position="19"/>
        <end position="67"/>
    </location>
</feature>
<dbReference type="SMART" id="SM00184">
    <property type="entry name" value="RING"/>
    <property type="match status" value="1"/>
</dbReference>